<gene>
    <name evidence="2" type="ORF">PC118_g22542</name>
</gene>
<dbReference type="EMBL" id="RCML01001783">
    <property type="protein sequence ID" value="KAG2960396.1"/>
    <property type="molecule type" value="Genomic_DNA"/>
</dbReference>
<evidence type="ECO:0000313" key="2">
    <source>
        <dbReference type="EMBL" id="KAG2960396.1"/>
    </source>
</evidence>
<feature type="compositionally biased region" description="Basic and acidic residues" evidence="1">
    <location>
        <begin position="47"/>
        <end position="61"/>
    </location>
</feature>
<reference evidence="2" key="1">
    <citation type="submission" date="2018-10" db="EMBL/GenBank/DDBJ databases">
        <title>Effector identification in a new, highly contiguous assembly of the strawberry crown rot pathogen Phytophthora cactorum.</title>
        <authorList>
            <person name="Armitage A.D."/>
            <person name="Nellist C.F."/>
            <person name="Bates H."/>
            <person name="Vickerstaff R.J."/>
            <person name="Harrison R.J."/>
        </authorList>
    </citation>
    <scope>NUCLEOTIDE SEQUENCE</scope>
    <source>
        <strain evidence="2">P415</strain>
    </source>
</reference>
<feature type="compositionally biased region" description="Basic and acidic residues" evidence="1">
    <location>
        <begin position="101"/>
        <end position="113"/>
    </location>
</feature>
<evidence type="ECO:0000313" key="3">
    <source>
        <dbReference type="Proteomes" id="UP000697107"/>
    </source>
</evidence>
<dbReference type="AlphaFoldDB" id="A0A8T1EXU7"/>
<dbReference type="Proteomes" id="UP000697107">
    <property type="component" value="Unassembled WGS sequence"/>
</dbReference>
<feature type="region of interest" description="Disordered" evidence="1">
    <location>
        <begin position="1"/>
        <end position="154"/>
    </location>
</feature>
<accession>A0A8T1EXU7</accession>
<organism evidence="2 3">
    <name type="scientific">Phytophthora cactorum</name>
    <dbReference type="NCBI Taxonomy" id="29920"/>
    <lineage>
        <taxon>Eukaryota</taxon>
        <taxon>Sar</taxon>
        <taxon>Stramenopiles</taxon>
        <taxon>Oomycota</taxon>
        <taxon>Peronosporomycetes</taxon>
        <taxon>Peronosporales</taxon>
        <taxon>Peronosporaceae</taxon>
        <taxon>Phytophthora</taxon>
    </lineage>
</organism>
<dbReference type="VEuPathDB" id="FungiDB:PC110_g23656"/>
<sequence length="154" mass="16556">MTKSSNPRGKGSALQEATEVASKAVTSSGPNPRFAVREHSPGTVAEARAEHDGSHSEEAAGERTPLSSEGGRESVHSLGSDHGGHSPMCPADEAMDSSNTRTDEDEKPRREALETEVDPYKNLFGSDSDEEEEEGDVSKPQEVSNDLDRQQEHL</sequence>
<evidence type="ECO:0000256" key="1">
    <source>
        <dbReference type="SAM" id="MobiDB-lite"/>
    </source>
</evidence>
<protein>
    <submittedName>
        <fullName evidence="2">Uncharacterized protein</fullName>
    </submittedName>
</protein>
<name>A0A8T1EXU7_9STRA</name>
<comment type="caution">
    <text evidence="2">The sequence shown here is derived from an EMBL/GenBank/DDBJ whole genome shotgun (WGS) entry which is preliminary data.</text>
</comment>
<proteinExistence type="predicted"/>